<accession>V5SA43</accession>
<dbReference type="AlphaFoldDB" id="V5SA43"/>
<dbReference type="FunFam" id="1.10.600.10:FF:000001">
    <property type="entry name" value="Geranylgeranyl diphosphate synthase"/>
    <property type="match status" value="1"/>
</dbReference>
<dbReference type="GO" id="GO:0004659">
    <property type="term" value="F:prenyltransferase activity"/>
    <property type="evidence" value="ECO:0007669"/>
    <property type="project" value="InterPro"/>
</dbReference>
<comment type="similarity">
    <text evidence="2 8">Belongs to the FPP/GGPP synthase family.</text>
</comment>
<keyword evidence="6" id="KW-0414">Isoprene biosynthesis</keyword>
<proteinExistence type="inferred from homology"/>
<dbReference type="SFLD" id="SFLDG01017">
    <property type="entry name" value="Polyprenyl_Transferase_Like"/>
    <property type="match status" value="1"/>
</dbReference>
<keyword evidence="5" id="KW-0460">Magnesium</keyword>
<dbReference type="PROSITE" id="PS00723">
    <property type="entry name" value="POLYPRENYL_SYNTHASE_1"/>
    <property type="match status" value="1"/>
</dbReference>
<dbReference type="Pfam" id="PF00348">
    <property type="entry name" value="polyprenyl_synt"/>
    <property type="match status" value="1"/>
</dbReference>
<dbReference type="GO" id="GO:0046872">
    <property type="term" value="F:metal ion binding"/>
    <property type="evidence" value="ECO:0007669"/>
    <property type="project" value="UniProtKB-KW"/>
</dbReference>
<dbReference type="SFLD" id="SFLDS00005">
    <property type="entry name" value="Isoprenoid_Synthase_Type_I"/>
    <property type="match status" value="1"/>
</dbReference>
<evidence type="ECO:0000256" key="4">
    <source>
        <dbReference type="ARBA" id="ARBA00022723"/>
    </source>
</evidence>
<keyword evidence="3 8" id="KW-0808">Transferase</keyword>
<dbReference type="PROSITE" id="PS00444">
    <property type="entry name" value="POLYPRENYL_SYNTHASE_2"/>
    <property type="match status" value="1"/>
</dbReference>
<dbReference type="EMBL" id="CP006912">
    <property type="protein sequence ID" value="AHB47611.1"/>
    <property type="molecule type" value="Genomic_DNA"/>
</dbReference>
<dbReference type="InterPro" id="IPR053378">
    <property type="entry name" value="Prenyl_diphosphate_synthase"/>
</dbReference>
<protein>
    <recommendedName>
        <fullName evidence="7">Probable farnesyl diphosphate synthase</fullName>
    </recommendedName>
</protein>
<dbReference type="InterPro" id="IPR033749">
    <property type="entry name" value="Polyprenyl_synt_CS"/>
</dbReference>
<dbReference type="SUPFAM" id="SSF48576">
    <property type="entry name" value="Terpenoid synthases"/>
    <property type="match status" value="1"/>
</dbReference>
<name>V5SA43_9HYPH</name>
<reference evidence="9 10" key="1">
    <citation type="journal article" date="2014" name="Genome Announc.">
        <title>Complete Genome Sequence of Hyphomicrobium nitrativorans Strain NL23, a Denitrifying Bacterium Isolated from Biofilm of a Methanol-Fed Denitrification System Treating Seawater at the Montreal Biodome.</title>
        <authorList>
            <person name="Martineau C."/>
            <person name="Villeneuve C."/>
            <person name="Mauffrey F."/>
            <person name="Villemur R."/>
        </authorList>
    </citation>
    <scope>NUCLEOTIDE SEQUENCE [LARGE SCALE GENOMIC DNA]</scope>
    <source>
        <strain evidence="9">NL23</strain>
    </source>
</reference>
<evidence type="ECO:0000313" key="9">
    <source>
        <dbReference type="EMBL" id="AHB47611.1"/>
    </source>
</evidence>
<evidence type="ECO:0000313" key="10">
    <source>
        <dbReference type="Proteomes" id="UP000018542"/>
    </source>
</evidence>
<keyword evidence="10" id="KW-1185">Reference proteome</keyword>
<evidence type="ECO:0000256" key="5">
    <source>
        <dbReference type="ARBA" id="ARBA00022842"/>
    </source>
</evidence>
<evidence type="ECO:0000256" key="7">
    <source>
        <dbReference type="ARBA" id="ARBA00069024"/>
    </source>
</evidence>
<dbReference type="Gene3D" id="1.10.600.10">
    <property type="entry name" value="Farnesyl Diphosphate Synthase"/>
    <property type="match status" value="1"/>
</dbReference>
<dbReference type="GO" id="GO:0005737">
    <property type="term" value="C:cytoplasm"/>
    <property type="evidence" value="ECO:0007669"/>
    <property type="project" value="UniProtKB-ARBA"/>
</dbReference>
<sequence length="305" mass="32094">MTFAQRLDRIAGLTEARLTTLVGANSQDSEDTGRSPSRLFEALRHATLGGGKRFRPFLVVESAALFGLPEEAALDTAAALECVHCYSLVHDDLPAMDNDTLRRGQPTVWKAFDEWTAILAGDALLTVAFETLSAPSTHPNAEVRLALIAGLSKAAGMDGMVGGQALDLEAERLAASQELTVREILHLQSLKTGALIRFACEAGAMLGEASPDARAALGRYGDAIGRAFQIADDLLDAEGCAETVGKAVSKDAAAGKATLVGLLGIEAARAALAQAEQDAVSALEPFGVRADMLIEAARFVSRREH</sequence>
<evidence type="ECO:0000256" key="8">
    <source>
        <dbReference type="RuleBase" id="RU004466"/>
    </source>
</evidence>
<dbReference type="GO" id="GO:0016114">
    <property type="term" value="P:terpenoid biosynthetic process"/>
    <property type="evidence" value="ECO:0007669"/>
    <property type="project" value="UniProtKB-ARBA"/>
</dbReference>
<dbReference type="STRING" id="1029756.W911_02990"/>
<dbReference type="InterPro" id="IPR000092">
    <property type="entry name" value="Polyprenyl_synt"/>
</dbReference>
<dbReference type="HOGENOM" id="CLU_014015_0_1_5"/>
<dbReference type="Proteomes" id="UP000018542">
    <property type="component" value="Chromosome"/>
</dbReference>
<evidence type="ECO:0000256" key="2">
    <source>
        <dbReference type="ARBA" id="ARBA00006706"/>
    </source>
</evidence>
<evidence type="ECO:0000256" key="6">
    <source>
        <dbReference type="ARBA" id="ARBA00023229"/>
    </source>
</evidence>
<dbReference type="PANTHER" id="PTHR43281">
    <property type="entry name" value="FARNESYL DIPHOSPHATE SYNTHASE"/>
    <property type="match status" value="1"/>
</dbReference>
<dbReference type="PATRIC" id="fig|1029756.8.peg.629"/>
<keyword evidence="4" id="KW-0479">Metal-binding</keyword>
<evidence type="ECO:0000256" key="1">
    <source>
        <dbReference type="ARBA" id="ARBA00001946"/>
    </source>
</evidence>
<dbReference type="InterPro" id="IPR008949">
    <property type="entry name" value="Isoprenoid_synthase_dom_sf"/>
</dbReference>
<dbReference type="PANTHER" id="PTHR43281:SF1">
    <property type="entry name" value="FARNESYL DIPHOSPHATE SYNTHASE"/>
    <property type="match status" value="1"/>
</dbReference>
<organism evidence="9 10">
    <name type="scientific">Hyphomicrobium nitrativorans NL23</name>
    <dbReference type="NCBI Taxonomy" id="1029756"/>
    <lineage>
        <taxon>Bacteria</taxon>
        <taxon>Pseudomonadati</taxon>
        <taxon>Pseudomonadota</taxon>
        <taxon>Alphaproteobacteria</taxon>
        <taxon>Hyphomicrobiales</taxon>
        <taxon>Hyphomicrobiaceae</taxon>
        <taxon>Hyphomicrobium</taxon>
    </lineage>
</organism>
<gene>
    <name evidence="9" type="ORF">W911_02990</name>
</gene>
<dbReference type="NCBIfam" id="NF045485">
    <property type="entry name" value="FPPsyn"/>
    <property type="match status" value="1"/>
</dbReference>
<dbReference type="CDD" id="cd00685">
    <property type="entry name" value="Trans_IPPS_HT"/>
    <property type="match status" value="1"/>
</dbReference>
<dbReference type="OrthoDB" id="9805316at2"/>
<dbReference type="RefSeq" id="WP_023786021.1">
    <property type="nucleotide sequence ID" value="NC_022997.1"/>
</dbReference>
<evidence type="ECO:0000256" key="3">
    <source>
        <dbReference type="ARBA" id="ARBA00022679"/>
    </source>
</evidence>
<comment type="cofactor">
    <cofactor evidence="1">
        <name>Mg(2+)</name>
        <dbReference type="ChEBI" id="CHEBI:18420"/>
    </cofactor>
</comment>
<dbReference type="KEGG" id="hni:W911_02990"/>